<dbReference type="Proteomes" id="UP001292094">
    <property type="component" value="Unassembled WGS sequence"/>
</dbReference>
<feature type="compositionally biased region" description="Low complexity" evidence="6">
    <location>
        <begin position="88"/>
        <end position="112"/>
    </location>
</feature>
<dbReference type="Gene3D" id="2.40.10.10">
    <property type="entry name" value="Trypsin-like serine proteases"/>
    <property type="match status" value="2"/>
</dbReference>
<dbReference type="EMBL" id="JAWZYT010006651">
    <property type="protein sequence ID" value="KAK4287801.1"/>
    <property type="molecule type" value="Genomic_DNA"/>
</dbReference>
<comment type="caution">
    <text evidence="9">The sequence shown here is derived from an EMBL/GenBank/DDBJ whole genome shotgun (WGS) entry which is preliminary data.</text>
</comment>
<dbReference type="PANTHER" id="PTHR24258:SF136">
    <property type="entry name" value="GH06673P-RELATED"/>
    <property type="match status" value="1"/>
</dbReference>
<protein>
    <recommendedName>
        <fullName evidence="8">Peptidase S1 domain-containing protein</fullName>
    </recommendedName>
</protein>
<evidence type="ECO:0000256" key="2">
    <source>
        <dbReference type="ARBA" id="ARBA00023157"/>
    </source>
</evidence>
<evidence type="ECO:0000259" key="8">
    <source>
        <dbReference type="PROSITE" id="PS50240"/>
    </source>
</evidence>
<evidence type="ECO:0000256" key="4">
    <source>
        <dbReference type="ARBA" id="ARBA00024195"/>
    </source>
</evidence>
<dbReference type="PANTHER" id="PTHR24258">
    <property type="entry name" value="SERINE PROTEASE-RELATED"/>
    <property type="match status" value="1"/>
</dbReference>
<dbReference type="SMART" id="SM00020">
    <property type="entry name" value="Tryp_SPc"/>
    <property type="match status" value="1"/>
</dbReference>
<dbReference type="InterPro" id="IPR018114">
    <property type="entry name" value="TRYPSIN_HIS"/>
</dbReference>
<feature type="compositionally biased region" description="Low complexity" evidence="6">
    <location>
        <begin position="171"/>
        <end position="201"/>
    </location>
</feature>
<comment type="similarity">
    <text evidence="4">Belongs to the peptidase S1 family. CLIP subfamily.</text>
</comment>
<dbReference type="PRINTS" id="PR00722">
    <property type="entry name" value="CHYMOTRYPSIN"/>
</dbReference>
<dbReference type="InterPro" id="IPR001254">
    <property type="entry name" value="Trypsin_dom"/>
</dbReference>
<dbReference type="PROSITE" id="PS50240">
    <property type="entry name" value="TRYPSIN_DOM"/>
    <property type="match status" value="1"/>
</dbReference>
<evidence type="ECO:0000256" key="1">
    <source>
        <dbReference type="ARBA" id="ARBA00022729"/>
    </source>
</evidence>
<dbReference type="InterPro" id="IPR001314">
    <property type="entry name" value="Peptidase_S1A"/>
</dbReference>
<proteinExistence type="inferred from homology"/>
<feature type="signal peptide" evidence="7">
    <location>
        <begin position="1"/>
        <end position="22"/>
    </location>
</feature>
<keyword evidence="5" id="KW-0378">Hydrolase</keyword>
<gene>
    <name evidence="9" type="ORF">Pmani_039142</name>
</gene>
<evidence type="ECO:0000256" key="5">
    <source>
        <dbReference type="RuleBase" id="RU363034"/>
    </source>
</evidence>
<keyword evidence="5" id="KW-0645">Protease</keyword>
<dbReference type="PROSITE" id="PS00135">
    <property type="entry name" value="TRYPSIN_SER"/>
    <property type="match status" value="1"/>
</dbReference>
<feature type="compositionally biased region" description="Low complexity" evidence="6">
    <location>
        <begin position="223"/>
        <end position="236"/>
    </location>
</feature>
<keyword evidence="1 7" id="KW-0732">Signal</keyword>
<dbReference type="GO" id="GO:0004252">
    <property type="term" value="F:serine-type endopeptidase activity"/>
    <property type="evidence" value="ECO:0007669"/>
    <property type="project" value="InterPro"/>
</dbReference>
<keyword evidence="5" id="KW-0720">Serine protease</keyword>
<feature type="domain" description="Peptidase S1" evidence="8">
    <location>
        <begin position="233"/>
        <end position="480"/>
    </location>
</feature>
<dbReference type="CDD" id="cd00190">
    <property type="entry name" value="Tryp_SPc"/>
    <property type="match status" value="1"/>
</dbReference>
<feature type="region of interest" description="Disordered" evidence="6">
    <location>
        <begin position="87"/>
        <end position="237"/>
    </location>
</feature>
<evidence type="ECO:0000313" key="10">
    <source>
        <dbReference type="Proteomes" id="UP001292094"/>
    </source>
</evidence>
<dbReference type="AlphaFoldDB" id="A0AAE1NEB8"/>
<keyword evidence="2" id="KW-1015">Disulfide bond</keyword>
<keyword evidence="10" id="KW-1185">Reference proteome</keyword>
<keyword evidence="3" id="KW-0325">Glycoprotein</keyword>
<reference evidence="9" key="1">
    <citation type="submission" date="2023-11" db="EMBL/GenBank/DDBJ databases">
        <title>Genome assemblies of two species of porcelain crab, Petrolisthes cinctipes and Petrolisthes manimaculis (Anomura: Porcellanidae).</title>
        <authorList>
            <person name="Angst P."/>
        </authorList>
    </citation>
    <scope>NUCLEOTIDE SEQUENCE</scope>
    <source>
        <strain evidence="9">PB745_02</strain>
        <tissue evidence="9">Gill</tissue>
    </source>
</reference>
<evidence type="ECO:0000256" key="6">
    <source>
        <dbReference type="SAM" id="MobiDB-lite"/>
    </source>
</evidence>
<dbReference type="Pfam" id="PF00089">
    <property type="entry name" value="Trypsin"/>
    <property type="match status" value="1"/>
</dbReference>
<feature type="chain" id="PRO_5041958806" description="Peptidase S1 domain-containing protein" evidence="7">
    <location>
        <begin position="23"/>
        <end position="481"/>
    </location>
</feature>
<dbReference type="GO" id="GO:0006508">
    <property type="term" value="P:proteolysis"/>
    <property type="evidence" value="ECO:0007669"/>
    <property type="project" value="UniProtKB-KW"/>
</dbReference>
<dbReference type="InterPro" id="IPR043504">
    <property type="entry name" value="Peptidase_S1_PA_chymotrypsin"/>
</dbReference>
<evidence type="ECO:0000256" key="7">
    <source>
        <dbReference type="SAM" id="SignalP"/>
    </source>
</evidence>
<dbReference type="InterPro" id="IPR009003">
    <property type="entry name" value="Peptidase_S1_PA"/>
</dbReference>
<evidence type="ECO:0000313" key="9">
    <source>
        <dbReference type="EMBL" id="KAK4287801.1"/>
    </source>
</evidence>
<feature type="compositionally biased region" description="Polar residues" evidence="6">
    <location>
        <begin position="116"/>
        <end position="168"/>
    </location>
</feature>
<evidence type="ECO:0000256" key="3">
    <source>
        <dbReference type="ARBA" id="ARBA00023180"/>
    </source>
</evidence>
<sequence length="481" mass="50988">MITKWVIMVVLVLVVTVVVVEATRLPRRASKCRPRQVCTALKSCKTFEEYLTNPTPELWRRINRASCSSNENERRSKYVCCSNVIEGATDTTPTDPTDATPTDPTDATPTDPVSNPDATPTDPASNPDATPTDPVSNPDATPTDPVSNPDATPTDPASNPDATPTDPVSNPDATPTDPASNPDTSPSDPTDATPTDPVSTPNPDSGESLLPSKCSAAPRVSKQVVDPQVGPDVVNGEDSNLQELPWTVILGYNSTTEPFWACGGTLISEQYVVTAAHCVHQTYNQGATLEVVRLGEYDLSSVEDCSGITCAPATQDFTPEQIILHPDFDTRAEVSDDIALIRLNKKATLNGYVEPLCLPPAGAGVEGLLGGLEAEVAGWGLTETGPQPTVLQKASLPFVNKVTCNPQYNDTLLPEQICFGGSTQDACQGDSGGPLVLRGTNPLLIGIVSRGLDSQCGLIGVPAFYTDVAAYRTWITQNMKV</sequence>
<dbReference type="FunFam" id="2.40.10.10:FF:000028">
    <property type="entry name" value="Serine protease easter"/>
    <property type="match status" value="1"/>
</dbReference>
<name>A0AAE1NEB8_9EUCA</name>
<accession>A0AAE1NEB8</accession>
<dbReference type="InterPro" id="IPR033116">
    <property type="entry name" value="TRYPSIN_SER"/>
</dbReference>
<dbReference type="PROSITE" id="PS00134">
    <property type="entry name" value="TRYPSIN_HIS"/>
    <property type="match status" value="1"/>
</dbReference>
<organism evidence="9 10">
    <name type="scientific">Petrolisthes manimaculis</name>
    <dbReference type="NCBI Taxonomy" id="1843537"/>
    <lineage>
        <taxon>Eukaryota</taxon>
        <taxon>Metazoa</taxon>
        <taxon>Ecdysozoa</taxon>
        <taxon>Arthropoda</taxon>
        <taxon>Crustacea</taxon>
        <taxon>Multicrustacea</taxon>
        <taxon>Malacostraca</taxon>
        <taxon>Eumalacostraca</taxon>
        <taxon>Eucarida</taxon>
        <taxon>Decapoda</taxon>
        <taxon>Pleocyemata</taxon>
        <taxon>Anomura</taxon>
        <taxon>Galatheoidea</taxon>
        <taxon>Porcellanidae</taxon>
        <taxon>Petrolisthes</taxon>
    </lineage>
</organism>
<dbReference type="SUPFAM" id="SSF50494">
    <property type="entry name" value="Trypsin-like serine proteases"/>
    <property type="match status" value="1"/>
</dbReference>